<dbReference type="PROSITE" id="PS50222">
    <property type="entry name" value="EF_HAND_2"/>
    <property type="match status" value="3"/>
</dbReference>
<evidence type="ECO:0000313" key="17">
    <source>
        <dbReference type="EMBL" id="KAF2094461.1"/>
    </source>
</evidence>
<dbReference type="EMBL" id="ML978134">
    <property type="protein sequence ID" value="KAF2094461.1"/>
    <property type="molecule type" value="Genomic_DNA"/>
</dbReference>
<dbReference type="PANTHER" id="PTHR24089">
    <property type="entry name" value="SOLUTE CARRIER FAMILY 25"/>
    <property type="match status" value="1"/>
</dbReference>
<evidence type="ECO:0000256" key="12">
    <source>
        <dbReference type="ARBA" id="ARBA00023128"/>
    </source>
</evidence>
<evidence type="ECO:0000256" key="7">
    <source>
        <dbReference type="ARBA" id="ARBA00022723"/>
    </source>
</evidence>
<keyword evidence="18" id="KW-1185">Reference proteome</keyword>
<keyword evidence="13 14" id="KW-0472">Membrane</keyword>
<dbReference type="CDD" id="cd00051">
    <property type="entry name" value="EFh"/>
    <property type="match status" value="1"/>
</dbReference>
<protein>
    <recommendedName>
        <fullName evidence="4">Mitochondrial thiamine pyrophosphate carrier 1</fullName>
    </recommendedName>
</protein>
<proteinExistence type="inferred from homology"/>
<comment type="similarity">
    <text evidence="3 15">Belongs to the mitochondrial carrier (TC 2.A.29) family.</text>
</comment>
<organism evidence="17 18">
    <name type="scientific">Rhizodiscina lignyota</name>
    <dbReference type="NCBI Taxonomy" id="1504668"/>
    <lineage>
        <taxon>Eukaryota</taxon>
        <taxon>Fungi</taxon>
        <taxon>Dikarya</taxon>
        <taxon>Ascomycota</taxon>
        <taxon>Pezizomycotina</taxon>
        <taxon>Dothideomycetes</taxon>
        <taxon>Pleosporomycetidae</taxon>
        <taxon>Aulographales</taxon>
        <taxon>Rhizodiscinaceae</taxon>
        <taxon>Rhizodiscina</taxon>
    </lineage>
</organism>
<keyword evidence="8" id="KW-0677">Repeat</keyword>
<dbReference type="Gene3D" id="1.50.40.10">
    <property type="entry name" value="Mitochondrial carrier domain"/>
    <property type="match status" value="1"/>
</dbReference>
<dbReference type="InterPro" id="IPR002067">
    <property type="entry name" value="MCP"/>
</dbReference>
<evidence type="ECO:0000256" key="11">
    <source>
        <dbReference type="ARBA" id="ARBA00022989"/>
    </source>
</evidence>
<dbReference type="OrthoDB" id="270584at2759"/>
<dbReference type="InterPro" id="IPR002048">
    <property type="entry name" value="EF_hand_dom"/>
</dbReference>
<dbReference type="Proteomes" id="UP000799772">
    <property type="component" value="Unassembled WGS sequence"/>
</dbReference>
<evidence type="ECO:0000256" key="5">
    <source>
        <dbReference type="ARBA" id="ARBA00022448"/>
    </source>
</evidence>
<evidence type="ECO:0000256" key="14">
    <source>
        <dbReference type="PROSITE-ProRule" id="PRU00282"/>
    </source>
</evidence>
<evidence type="ECO:0000256" key="13">
    <source>
        <dbReference type="ARBA" id="ARBA00023136"/>
    </source>
</evidence>
<keyword evidence="10" id="KW-0106">Calcium</keyword>
<dbReference type="GO" id="GO:0005743">
    <property type="term" value="C:mitochondrial inner membrane"/>
    <property type="evidence" value="ECO:0007669"/>
    <property type="project" value="UniProtKB-SubCell"/>
</dbReference>
<dbReference type="PRINTS" id="PR00926">
    <property type="entry name" value="MITOCARRIER"/>
</dbReference>
<evidence type="ECO:0000256" key="2">
    <source>
        <dbReference type="ARBA" id="ARBA00004448"/>
    </source>
</evidence>
<keyword evidence="12" id="KW-0496">Mitochondrion</keyword>
<evidence type="ECO:0000256" key="15">
    <source>
        <dbReference type="RuleBase" id="RU000488"/>
    </source>
</evidence>
<dbReference type="InterPro" id="IPR011992">
    <property type="entry name" value="EF-hand-dom_pair"/>
</dbReference>
<feature type="repeat" description="Solcar" evidence="14">
    <location>
        <begin position="267"/>
        <end position="371"/>
    </location>
</feature>
<feature type="domain" description="EF-hand" evidence="16">
    <location>
        <begin position="74"/>
        <end position="109"/>
    </location>
</feature>
<dbReference type="Pfam" id="PF00153">
    <property type="entry name" value="Mito_carr"/>
    <property type="match status" value="3"/>
</dbReference>
<dbReference type="SMART" id="SM00054">
    <property type="entry name" value="EFh"/>
    <property type="match status" value="4"/>
</dbReference>
<feature type="repeat" description="Solcar" evidence="14">
    <location>
        <begin position="491"/>
        <end position="580"/>
    </location>
</feature>
<evidence type="ECO:0000256" key="9">
    <source>
        <dbReference type="ARBA" id="ARBA00022792"/>
    </source>
</evidence>
<evidence type="ECO:0000256" key="6">
    <source>
        <dbReference type="ARBA" id="ARBA00022692"/>
    </source>
</evidence>
<keyword evidence="11" id="KW-1133">Transmembrane helix</keyword>
<evidence type="ECO:0000256" key="10">
    <source>
        <dbReference type="ARBA" id="ARBA00022837"/>
    </source>
</evidence>
<dbReference type="InterPro" id="IPR018247">
    <property type="entry name" value="EF_Hand_1_Ca_BS"/>
</dbReference>
<feature type="domain" description="EF-hand" evidence="16">
    <location>
        <begin position="110"/>
        <end position="145"/>
    </location>
</feature>
<comment type="subcellular location">
    <subcellularLocation>
        <location evidence="2">Mitochondrion inner membrane</location>
        <topology evidence="2">Multi-pass membrane protein</topology>
    </subcellularLocation>
</comment>
<gene>
    <name evidence="17" type="ORF">NA57DRAFT_46264</name>
</gene>
<evidence type="ECO:0000259" key="16">
    <source>
        <dbReference type="PROSITE" id="PS50222"/>
    </source>
</evidence>
<reference evidence="17" key="1">
    <citation type="journal article" date="2020" name="Stud. Mycol.">
        <title>101 Dothideomycetes genomes: a test case for predicting lifestyles and emergence of pathogens.</title>
        <authorList>
            <person name="Haridas S."/>
            <person name="Albert R."/>
            <person name="Binder M."/>
            <person name="Bloem J."/>
            <person name="Labutti K."/>
            <person name="Salamov A."/>
            <person name="Andreopoulos B."/>
            <person name="Baker S."/>
            <person name="Barry K."/>
            <person name="Bills G."/>
            <person name="Bluhm B."/>
            <person name="Cannon C."/>
            <person name="Castanera R."/>
            <person name="Culley D."/>
            <person name="Daum C."/>
            <person name="Ezra D."/>
            <person name="Gonzalez J."/>
            <person name="Henrissat B."/>
            <person name="Kuo A."/>
            <person name="Liang C."/>
            <person name="Lipzen A."/>
            <person name="Lutzoni F."/>
            <person name="Magnuson J."/>
            <person name="Mondo S."/>
            <person name="Nolan M."/>
            <person name="Ohm R."/>
            <person name="Pangilinan J."/>
            <person name="Park H.-J."/>
            <person name="Ramirez L."/>
            <person name="Alfaro M."/>
            <person name="Sun H."/>
            <person name="Tritt A."/>
            <person name="Yoshinaga Y."/>
            <person name="Zwiers L.-H."/>
            <person name="Turgeon B."/>
            <person name="Goodwin S."/>
            <person name="Spatafora J."/>
            <person name="Crous P."/>
            <person name="Grigoriev I."/>
        </authorList>
    </citation>
    <scope>NUCLEOTIDE SEQUENCE</scope>
    <source>
        <strain evidence="17">CBS 133067</strain>
    </source>
</reference>
<keyword evidence="6 14" id="KW-0812">Transmembrane</keyword>
<dbReference type="InterPro" id="IPR018108">
    <property type="entry name" value="MCP_transmembrane"/>
</dbReference>
<dbReference type="Gene3D" id="1.10.238.10">
    <property type="entry name" value="EF-hand"/>
    <property type="match status" value="1"/>
</dbReference>
<evidence type="ECO:0000256" key="4">
    <source>
        <dbReference type="ARBA" id="ARBA00021935"/>
    </source>
</evidence>
<evidence type="ECO:0000256" key="3">
    <source>
        <dbReference type="ARBA" id="ARBA00006375"/>
    </source>
</evidence>
<keyword evidence="7" id="KW-0479">Metal-binding</keyword>
<dbReference type="GO" id="GO:0005509">
    <property type="term" value="F:calcium ion binding"/>
    <property type="evidence" value="ECO:0007669"/>
    <property type="project" value="InterPro"/>
</dbReference>
<comment type="caution">
    <text evidence="17">The sequence shown here is derived from an EMBL/GenBank/DDBJ whole genome shotgun (WGS) entry which is preliminary data.</text>
</comment>
<dbReference type="PROSITE" id="PS00018">
    <property type="entry name" value="EF_HAND_1"/>
    <property type="match status" value="2"/>
</dbReference>
<evidence type="ECO:0000256" key="8">
    <source>
        <dbReference type="ARBA" id="ARBA00022737"/>
    </source>
</evidence>
<comment type="function">
    <text evidence="1">Mitochondrial transporter that mediates uptake of thiamine pyrophosphate (ThPP) into mitochondria.</text>
</comment>
<dbReference type="InterPro" id="IPR023395">
    <property type="entry name" value="MCP_dom_sf"/>
</dbReference>
<keyword evidence="5 15" id="KW-0813">Transport</keyword>
<dbReference type="AlphaFoldDB" id="A0A9P4I3L7"/>
<dbReference type="Pfam" id="PF13499">
    <property type="entry name" value="EF-hand_7"/>
    <property type="match status" value="2"/>
</dbReference>
<dbReference type="PROSITE" id="PS50920">
    <property type="entry name" value="SOLCAR"/>
    <property type="match status" value="3"/>
</dbReference>
<dbReference type="SUPFAM" id="SSF47473">
    <property type="entry name" value="EF-hand"/>
    <property type="match status" value="1"/>
</dbReference>
<accession>A0A9P4I3L7</accession>
<dbReference type="GO" id="GO:0055085">
    <property type="term" value="P:transmembrane transport"/>
    <property type="evidence" value="ECO:0007669"/>
    <property type="project" value="InterPro"/>
</dbReference>
<evidence type="ECO:0000256" key="1">
    <source>
        <dbReference type="ARBA" id="ARBA00002238"/>
    </source>
</evidence>
<feature type="repeat" description="Solcar" evidence="14">
    <location>
        <begin position="388"/>
        <end position="473"/>
    </location>
</feature>
<dbReference type="FunFam" id="1.50.40.10:FF:000016">
    <property type="entry name" value="Solute carrier family 25 member 23"/>
    <property type="match status" value="1"/>
</dbReference>
<feature type="domain" description="EF-hand" evidence="16">
    <location>
        <begin position="43"/>
        <end position="73"/>
    </location>
</feature>
<keyword evidence="9" id="KW-0999">Mitochondrion inner membrane</keyword>
<name>A0A9P4I3L7_9PEZI</name>
<evidence type="ECO:0000313" key="18">
    <source>
        <dbReference type="Proteomes" id="UP000799772"/>
    </source>
</evidence>
<dbReference type="SUPFAM" id="SSF103506">
    <property type="entry name" value="Mitochondrial carrier"/>
    <property type="match status" value="1"/>
</dbReference>
<sequence length="584" mass="64214">MDARSQDARLEALWHKLDYRRRGYLDLANLKRGLRKMDHPLKNADNLLKDVLDAMDENHDGRISYHEFENFVKQTEQQLWILFKSIDRNDDGKMEKGELKEALQRAGLAVPSSKLDNFFDEVDSNHDGVISFDEWRNFLLFIPATAPNLRSVLSYYSSTVMLNPEGDVVLSDETIQSIGTKFLRLFFGAIVDIAKPHRPPPQAAWDAVYEQAEYEDPRIPFDAQYLSPPEHDSNVMVDGPPQERETIDLDTELTLSESVTTALTPFLPNPGYFVAGAVSGAVSRTCTAPLDRLRVYLIAQIGTAQATVQAAKAGAPATALKHAGSTLVNALKDLWAAGGVRSLFAGNGLNVVKIMPESAIKFGSYEACKRMFARLEGHDNPRNISSWSKFVTGGLAGMTAQFAVYPLDTLKFRVQTETVAGGAHGNALIVTTARKMWRESGHRAFYRGLPAGLAGMFPYAAIDLGTFEFLKSAISRRNARRLGCHEDDAAPGGFATAAIGGFSGALGASLVYPLNLLRTRLQAQGTALHPRTYTGLWDVARKTVEGEGVRGLFKGLTPNLMKVVPAMSITYVVYENTKKALELP</sequence>